<reference evidence="1 2" key="1">
    <citation type="journal article" date="2024" name="Front Chem Biol">
        <title>Unveiling the potential of Daldinia eschscholtzii MFLUCC 19-0629 through bioactivity and bioinformatics studies for enhanced sustainable agriculture production.</title>
        <authorList>
            <person name="Brooks S."/>
            <person name="Weaver J.A."/>
            <person name="Klomchit A."/>
            <person name="Alharthi S.A."/>
            <person name="Onlamun T."/>
            <person name="Nurani R."/>
            <person name="Vong T.K."/>
            <person name="Alberti F."/>
            <person name="Greco C."/>
        </authorList>
    </citation>
    <scope>NUCLEOTIDE SEQUENCE [LARGE SCALE GENOMIC DNA]</scope>
    <source>
        <strain evidence="1">MFLUCC 19-0629</strain>
    </source>
</reference>
<dbReference type="AlphaFoldDB" id="A0AAX6MAR4"/>
<evidence type="ECO:0000313" key="1">
    <source>
        <dbReference type="EMBL" id="KAK6949516.1"/>
    </source>
</evidence>
<dbReference type="Proteomes" id="UP001369815">
    <property type="component" value="Unassembled WGS sequence"/>
</dbReference>
<evidence type="ECO:0000313" key="2">
    <source>
        <dbReference type="Proteomes" id="UP001369815"/>
    </source>
</evidence>
<gene>
    <name evidence="1" type="ORF">Daesc_009598</name>
</gene>
<accession>A0AAX6MAR4</accession>
<organism evidence="1 2">
    <name type="scientific">Daldinia eschscholtzii</name>
    <dbReference type="NCBI Taxonomy" id="292717"/>
    <lineage>
        <taxon>Eukaryota</taxon>
        <taxon>Fungi</taxon>
        <taxon>Dikarya</taxon>
        <taxon>Ascomycota</taxon>
        <taxon>Pezizomycotina</taxon>
        <taxon>Sordariomycetes</taxon>
        <taxon>Xylariomycetidae</taxon>
        <taxon>Xylariales</taxon>
        <taxon>Hypoxylaceae</taxon>
        <taxon>Daldinia</taxon>
    </lineage>
</organism>
<name>A0AAX6MAR4_9PEZI</name>
<keyword evidence="2" id="KW-1185">Reference proteome</keyword>
<sequence>MKLRYHKNSLNALGSKGHGYDRRYTPQSAWKCVVLNLCYRGIRLSVTSSWNQRLLRAPAAKPQSIRLAQHKKRQKKSRRSHLTISNSRIEGLHITEFYEREIGQPAERRGSFQATVPHDHIFSILGMISPPKDSRILVPISYNKTYEEVCGDVTKALIKETQDIGVLRLCLLQEDRSYVLN</sequence>
<comment type="caution">
    <text evidence="1">The sequence shown here is derived from an EMBL/GenBank/DDBJ whole genome shotgun (WGS) entry which is preliminary data.</text>
</comment>
<protein>
    <submittedName>
        <fullName evidence="1">Uncharacterized protein</fullName>
    </submittedName>
</protein>
<dbReference type="EMBL" id="JBANMG010000009">
    <property type="protein sequence ID" value="KAK6949516.1"/>
    <property type="molecule type" value="Genomic_DNA"/>
</dbReference>
<proteinExistence type="predicted"/>